<evidence type="ECO:0000313" key="2">
    <source>
        <dbReference type="Proteomes" id="UP000016932"/>
    </source>
</evidence>
<dbReference type="HOGENOM" id="CLU_490997_0_0_1"/>
<dbReference type="OrthoDB" id="10681489at2759"/>
<dbReference type="VEuPathDB" id="FungiDB:MYCFIDRAFT_206960"/>
<dbReference type="RefSeq" id="XP_007923972.1">
    <property type="nucleotide sequence ID" value="XM_007925781.1"/>
</dbReference>
<dbReference type="AlphaFoldDB" id="M2ZAJ5"/>
<name>M2ZAJ5_PSEFD</name>
<keyword evidence="2" id="KW-1185">Reference proteome</keyword>
<dbReference type="Proteomes" id="UP000016932">
    <property type="component" value="Unassembled WGS sequence"/>
</dbReference>
<protein>
    <submittedName>
        <fullName evidence="1">Uncharacterized protein</fullName>
    </submittedName>
</protein>
<reference evidence="1 2" key="1">
    <citation type="journal article" date="2012" name="PLoS Pathog.">
        <title>Diverse lifestyles and strategies of plant pathogenesis encoded in the genomes of eighteen Dothideomycetes fungi.</title>
        <authorList>
            <person name="Ohm R.A."/>
            <person name="Feau N."/>
            <person name="Henrissat B."/>
            <person name="Schoch C.L."/>
            <person name="Horwitz B.A."/>
            <person name="Barry K.W."/>
            <person name="Condon B.J."/>
            <person name="Copeland A.C."/>
            <person name="Dhillon B."/>
            <person name="Glaser F."/>
            <person name="Hesse C.N."/>
            <person name="Kosti I."/>
            <person name="LaButti K."/>
            <person name="Lindquist E.A."/>
            <person name="Lucas S."/>
            <person name="Salamov A.A."/>
            <person name="Bradshaw R.E."/>
            <person name="Ciuffetti L."/>
            <person name="Hamelin R.C."/>
            <person name="Kema G.H.J."/>
            <person name="Lawrence C."/>
            <person name="Scott J.A."/>
            <person name="Spatafora J.W."/>
            <person name="Turgeon B.G."/>
            <person name="de Wit P.J.G.M."/>
            <person name="Zhong S."/>
            <person name="Goodwin S.B."/>
            <person name="Grigoriev I.V."/>
        </authorList>
    </citation>
    <scope>NUCLEOTIDE SEQUENCE [LARGE SCALE GENOMIC DNA]</scope>
    <source>
        <strain evidence="1 2">CIRAD86</strain>
    </source>
</reference>
<organism evidence="1 2">
    <name type="scientific">Pseudocercospora fijiensis (strain CIRAD86)</name>
    <name type="common">Black leaf streak disease fungus</name>
    <name type="synonym">Mycosphaerella fijiensis</name>
    <dbReference type="NCBI Taxonomy" id="383855"/>
    <lineage>
        <taxon>Eukaryota</taxon>
        <taxon>Fungi</taxon>
        <taxon>Dikarya</taxon>
        <taxon>Ascomycota</taxon>
        <taxon>Pezizomycotina</taxon>
        <taxon>Dothideomycetes</taxon>
        <taxon>Dothideomycetidae</taxon>
        <taxon>Mycosphaerellales</taxon>
        <taxon>Mycosphaerellaceae</taxon>
        <taxon>Pseudocercospora</taxon>
    </lineage>
</organism>
<evidence type="ECO:0000313" key="1">
    <source>
        <dbReference type="EMBL" id="EME86830.1"/>
    </source>
</evidence>
<dbReference type="GeneID" id="19336537"/>
<proteinExistence type="predicted"/>
<sequence length="555" mass="62569">MTTIASLARFTTLLSWQDITCFSALRVVVVVVVTLPHPTGANNTTTWQPNRHLLCGDNDLIYTTTTGRPNGTWVNLFPALALPNFAEESSCPVGRRRKCFLERSSSGELWVSCRQDYLSLLKLHAIVDPPGLCSACYENGSEDGSVVGVVGYLARAQSSHSSMPLIREFEKTINSHRSISEDISSHGGLVVMMFRVELIKHELDEKKKNLSLGIIIMPRSFPMIAEHCLGRRHVVVQANEHPSETHFQDFLSNSFPVPKALVKTNASQQLTKIPLHQRDFRANPFPNPIGFRYLKHTWTEMRRRERKKCQSRRASCLGSCEKPMPKRTCEHEKCDDRFSSHPYGPPSRLSYVLSGILRVLDDLWQGDEIEDGISDLRRQLPQWTLLLQMALVQGVMKIILRLDSVVPVGRQHRVQFVCRTVCHALWLPGGNALAMAIECLCSFSSILSRVDDIYSQPGQRCKELNGVMAAIVQQKKRRAEDRRTNVRPRPRAPMVESVLFTLAPLLEGGKLILQNELSWTLSHVRTPWVLTGTPFQISIAISILNSNPSAELRRV</sequence>
<dbReference type="KEGG" id="pfj:MYCFIDRAFT_206960"/>
<gene>
    <name evidence="1" type="ORF">MYCFIDRAFT_206960</name>
</gene>
<accession>M2ZAJ5</accession>
<dbReference type="EMBL" id="KB446556">
    <property type="protein sequence ID" value="EME86830.1"/>
    <property type="molecule type" value="Genomic_DNA"/>
</dbReference>